<name>A0A811UW68_CERCA</name>
<feature type="non-terminal residue" evidence="1">
    <location>
        <position position="68"/>
    </location>
</feature>
<comment type="caution">
    <text evidence="1">The sequence shown here is derived from an EMBL/GenBank/DDBJ whole genome shotgun (WGS) entry which is preliminary data.</text>
</comment>
<evidence type="ECO:0000313" key="2">
    <source>
        <dbReference type="Proteomes" id="UP000606786"/>
    </source>
</evidence>
<gene>
    <name evidence="1" type="ORF">CCAP1982_LOCUS11642</name>
</gene>
<accession>A0A811UW68</accession>
<keyword evidence="2" id="KW-1185">Reference proteome</keyword>
<dbReference type="EMBL" id="CAJHJT010000034">
    <property type="protein sequence ID" value="CAD7003180.1"/>
    <property type="molecule type" value="Genomic_DNA"/>
</dbReference>
<proteinExistence type="predicted"/>
<evidence type="ECO:0000313" key="1">
    <source>
        <dbReference type="EMBL" id="CAD7003180.1"/>
    </source>
</evidence>
<reference evidence="1" key="1">
    <citation type="submission" date="2020-11" db="EMBL/GenBank/DDBJ databases">
        <authorList>
            <person name="Whitehead M."/>
        </authorList>
    </citation>
    <scope>NUCLEOTIDE SEQUENCE</scope>
    <source>
        <strain evidence="1">EGII</strain>
    </source>
</reference>
<dbReference type="Proteomes" id="UP000606786">
    <property type="component" value="Unassembled WGS sequence"/>
</dbReference>
<sequence length="68" mass="7460">MAKNCIDPVKLSDAHGFEAKKLTSSDYRDDQGESVLVVFTIVSIKSSCLIVSVNKQKERSTSESSNHT</sequence>
<dbReference type="AlphaFoldDB" id="A0A811UW68"/>
<protein>
    <submittedName>
        <fullName evidence="1">(Mediterranean fruit fly) hypothetical protein</fullName>
    </submittedName>
</protein>
<organism evidence="1 2">
    <name type="scientific">Ceratitis capitata</name>
    <name type="common">Mediterranean fruit fly</name>
    <name type="synonym">Tephritis capitata</name>
    <dbReference type="NCBI Taxonomy" id="7213"/>
    <lineage>
        <taxon>Eukaryota</taxon>
        <taxon>Metazoa</taxon>
        <taxon>Ecdysozoa</taxon>
        <taxon>Arthropoda</taxon>
        <taxon>Hexapoda</taxon>
        <taxon>Insecta</taxon>
        <taxon>Pterygota</taxon>
        <taxon>Neoptera</taxon>
        <taxon>Endopterygota</taxon>
        <taxon>Diptera</taxon>
        <taxon>Brachycera</taxon>
        <taxon>Muscomorpha</taxon>
        <taxon>Tephritoidea</taxon>
        <taxon>Tephritidae</taxon>
        <taxon>Ceratitis</taxon>
        <taxon>Ceratitis</taxon>
    </lineage>
</organism>